<dbReference type="Pfam" id="PF05573">
    <property type="entry name" value="NosL"/>
    <property type="match status" value="1"/>
</dbReference>
<sequence length="130" mass="15134">MKKAIWMISLLFLTACSREVSIEPEEINPDIDVCVVCNMSITEKNYATEMIMKDGEIYKFDDIGCMMEYMHKHGEEKESIAAKYVRDVNSGKWIKLEDAYYAYHKEFWTPMAYGVVSFAKKEDAEKFVAE</sequence>
<keyword evidence="2" id="KW-1185">Reference proteome</keyword>
<dbReference type="OrthoDB" id="9792749at2"/>
<dbReference type="PANTHER" id="PTHR41247">
    <property type="entry name" value="HTH-TYPE TRANSCRIPTIONAL REPRESSOR YCNK"/>
    <property type="match status" value="1"/>
</dbReference>
<dbReference type="RefSeq" id="WP_111645642.1">
    <property type="nucleotide sequence ID" value="NZ_QLMH01000010.1"/>
</dbReference>
<dbReference type="SUPFAM" id="SSF160387">
    <property type="entry name" value="NosL/MerB-like"/>
    <property type="match status" value="1"/>
</dbReference>
<name>A0A327YB95_9BACL</name>
<accession>A0A327YB95</accession>
<reference evidence="1 2" key="1">
    <citation type="submission" date="2018-06" db="EMBL/GenBank/DDBJ databases">
        <title>Genomic Encyclopedia of Type Strains, Phase III (KMG-III): the genomes of soil and plant-associated and newly described type strains.</title>
        <authorList>
            <person name="Whitman W."/>
        </authorList>
    </citation>
    <scope>NUCLEOTIDE SEQUENCE [LARGE SCALE GENOMIC DNA]</scope>
    <source>
        <strain evidence="1 2">CGMCC 1.8979</strain>
    </source>
</reference>
<dbReference type="AlphaFoldDB" id="A0A327YB95"/>
<proteinExistence type="predicted"/>
<dbReference type="Proteomes" id="UP000248555">
    <property type="component" value="Unassembled WGS sequence"/>
</dbReference>
<protein>
    <submittedName>
        <fullName evidence="1">Copper chaperone NosL</fullName>
    </submittedName>
</protein>
<organism evidence="1 2">
    <name type="scientific">Paranoxybacillus vitaminiphilus</name>
    <dbReference type="NCBI Taxonomy" id="581036"/>
    <lineage>
        <taxon>Bacteria</taxon>
        <taxon>Bacillati</taxon>
        <taxon>Bacillota</taxon>
        <taxon>Bacilli</taxon>
        <taxon>Bacillales</taxon>
        <taxon>Anoxybacillaceae</taxon>
        <taxon>Paranoxybacillus</taxon>
    </lineage>
</organism>
<evidence type="ECO:0000313" key="2">
    <source>
        <dbReference type="Proteomes" id="UP000248555"/>
    </source>
</evidence>
<comment type="caution">
    <text evidence="1">The sequence shown here is derived from an EMBL/GenBank/DDBJ whole genome shotgun (WGS) entry which is preliminary data.</text>
</comment>
<gene>
    <name evidence="1" type="ORF">B0I26_11029</name>
</gene>
<dbReference type="PROSITE" id="PS51257">
    <property type="entry name" value="PROKAR_LIPOPROTEIN"/>
    <property type="match status" value="1"/>
</dbReference>
<dbReference type="InterPro" id="IPR008719">
    <property type="entry name" value="N2O_reductase_NosL"/>
</dbReference>
<evidence type="ECO:0000313" key="1">
    <source>
        <dbReference type="EMBL" id="RAK18398.1"/>
    </source>
</evidence>
<dbReference type="EMBL" id="QLMH01000010">
    <property type="protein sequence ID" value="RAK18398.1"/>
    <property type="molecule type" value="Genomic_DNA"/>
</dbReference>
<dbReference type="PANTHER" id="PTHR41247:SF1">
    <property type="entry name" value="HTH-TYPE TRANSCRIPTIONAL REPRESSOR YCNK"/>
    <property type="match status" value="1"/>
</dbReference>